<accession>A0A2H6MZJ9</accession>
<dbReference type="InterPro" id="IPR001878">
    <property type="entry name" value="Znf_CCHC"/>
</dbReference>
<dbReference type="PROSITE" id="PS50158">
    <property type="entry name" value="ZF_CCHC"/>
    <property type="match status" value="1"/>
</dbReference>
<dbReference type="SUPFAM" id="SSF47943">
    <property type="entry name" value="Retrovirus capsid protein, N-terminal core domain"/>
    <property type="match status" value="1"/>
</dbReference>
<dbReference type="InterPro" id="IPR008919">
    <property type="entry name" value="Retrov_capsid_N"/>
</dbReference>
<evidence type="ECO:0000256" key="1">
    <source>
        <dbReference type="PROSITE-ProRule" id="PRU00047"/>
    </source>
</evidence>
<protein>
    <recommendedName>
        <fullName evidence="2">CCHC-type domain-containing protein</fullName>
    </recommendedName>
</protein>
<dbReference type="GO" id="GO:0008270">
    <property type="term" value="F:zinc ion binding"/>
    <property type="evidence" value="ECO:0007669"/>
    <property type="project" value="UniProtKB-KW"/>
</dbReference>
<dbReference type="SUPFAM" id="SSF57756">
    <property type="entry name" value="Retrovirus zinc finger-like domains"/>
    <property type="match status" value="1"/>
</dbReference>
<evidence type="ECO:0000313" key="3">
    <source>
        <dbReference type="EMBL" id="LAA20967.1"/>
    </source>
</evidence>
<dbReference type="InterPro" id="IPR050462">
    <property type="entry name" value="Retroviral_Gag-Pol_poly"/>
</dbReference>
<keyword evidence="1" id="KW-0479">Metal-binding</keyword>
<reference evidence="3" key="1">
    <citation type="submission" date="2017-07" db="EMBL/GenBank/DDBJ databases">
        <authorList>
            <person name="Mikheyev A."/>
            <person name="Grau M."/>
        </authorList>
    </citation>
    <scope>NUCLEOTIDE SEQUENCE</scope>
    <source>
        <tissue evidence="3">Venom_gland</tissue>
    </source>
</reference>
<dbReference type="EMBL" id="IACI01029416">
    <property type="protein sequence ID" value="LAA20967.1"/>
    <property type="molecule type" value="Transcribed_RNA"/>
</dbReference>
<proteinExistence type="predicted"/>
<dbReference type="SMART" id="SM00343">
    <property type="entry name" value="ZnF_C2HC"/>
    <property type="match status" value="1"/>
</dbReference>
<dbReference type="GO" id="GO:0003676">
    <property type="term" value="F:nucleic acid binding"/>
    <property type="evidence" value="ECO:0007669"/>
    <property type="project" value="InterPro"/>
</dbReference>
<feature type="domain" description="CCHC-type" evidence="2">
    <location>
        <begin position="312"/>
        <end position="327"/>
    </location>
</feature>
<dbReference type="PANTHER" id="PTHR33166">
    <property type="entry name" value="GAG_P30 DOMAIN-CONTAINING PROTEIN"/>
    <property type="match status" value="1"/>
</dbReference>
<dbReference type="AlphaFoldDB" id="A0A2H6MZJ9"/>
<evidence type="ECO:0000259" key="2">
    <source>
        <dbReference type="PROSITE" id="PS50158"/>
    </source>
</evidence>
<dbReference type="Pfam" id="PF00098">
    <property type="entry name" value="zf-CCHC"/>
    <property type="match status" value="1"/>
</dbReference>
<name>A0A2H6MZJ9_9SAUR</name>
<keyword evidence="1" id="KW-0862">Zinc</keyword>
<reference evidence="3" key="2">
    <citation type="submission" date="2017-12" db="EMBL/GenBank/DDBJ databases">
        <title>Coralsnake Venomics: Analyses of Venom Gland Transcriptomes and Proteomes of Six Brazilian Taxa.</title>
        <authorList>
            <person name="Aird S.D."/>
            <person name="Jorge da Silva N."/>
            <person name="Qiu L."/>
            <person name="Villar-Briones A."/>
            <person name="Aparecida-Saddi V."/>
            <person name="Campos-Telles M.P."/>
            <person name="Grau M."/>
            <person name="Mikheyev A.S."/>
        </authorList>
    </citation>
    <scope>NUCLEOTIDE SEQUENCE</scope>
    <source>
        <tissue evidence="3">Venom_gland</tissue>
    </source>
</reference>
<dbReference type="Gene3D" id="1.10.375.10">
    <property type="entry name" value="Human Immunodeficiency Virus Type 1 Capsid Protein"/>
    <property type="match status" value="1"/>
</dbReference>
<sequence length="345" mass="39491">MNFGEEEVRQYLLREAPGGPDANGEPQVMYIHEPLKAFEVRAFRKEMVPFIEDPLGASEQLDLLLGPNIYTWDELNNILNVVFSQEERGLIRKAAMRVWERDYPPANPPQADYLPPEEKFPLQRPNWNNANAAHRKHMSELRTIIIKGMKEAIPRAQNMAKVGNIGQEKEEAPATFLQRIKDGLRKFAGADPDDVLNAQLVKIQFVTKAWPDISKKLQKRENWIADNIETLLKEAQKIYVNREEEVVKRNTQRSSRVMVNTVQEVLKVERGRGRGGFAPRGRGIWKGGVSQRGSQMSGGRGLGRDSQTSVTCFQCGKNGHFKRDCPELREGEQIHRLMEEEEYED</sequence>
<dbReference type="Gene3D" id="4.10.60.10">
    <property type="entry name" value="Zinc finger, CCHC-type"/>
    <property type="match status" value="1"/>
</dbReference>
<dbReference type="GO" id="GO:0019068">
    <property type="term" value="P:virion assembly"/>
    <property type="evidence" value="ECO:0007669"/>
    <property type="project" value="InterPro"/>
</dbReference>
<keyword evidence="1" id="KW-0863">Zinc-finger</keyword>
<dbReference type="InterPro" id="IPR036875">
    <property type="entry name" value="Znf_CCHC_sf"/>
</dbReference>
<dbReference type="InterPro" id="IPR003036">
    <property type="entry name" value="Gag_P30"/>
</dbReference>
<organism evidence="3">
    <name type="scientific">Micrurus carvalhoi</name>
    <dbReference type="NCBI Taxonomy" id="3147026"/>
    <lineage>
        <taxon>Eukaryota</taxon>
        <taxon>Metazoa</taxon>
        <taxon>Chordata</taxon>
        <taxon>Craniata</taxon>
        <taxon>Vertebrata</taxon>
        <taxon>Euteleostomi</taxon>
        <taxon>Lepidosauria</taxon>
        <taxon>Squamata</taxon>
        <taxon>Bifurcata</taxon>
        <taxon>Unidentata</taxon>
        <taxon>Episquamata</taxon>
        <taxon>Toxicofera</taxon>
        <taxon>Serpentes</taxon>
        <taxon>Colubroidea</taxon>
        <taxon>Elapidae</taxon>
        <taxon>Elapinae</taxon>
        <taxon>Micrurus</taxon>
    </lineage>
</organism>
<dbReference type="Pfam" id="PF02093">
    <property type="entry name" value="Gag_p30"/>
    <property type="match status" value="1"/>
</dbReference>